<feature type="compositionally biased region" description="Acidic residues" evidence="1">
    <location>
        <begin position="170"/>
        <end position="201"/>
    </location>
</feature>
<gene>
    <name evidence="2" type="ORF">EK21DRAFT_110977</name>
</gene>
<dbReference type="EMBL" id="ML978181">
    <property type="protein sequence ID" value="KAF2031375.1"/>
    <property type="molecule type" value="Genomic_DNA"/>
</dbReference>
<evidence type="ECO:0000256" key="1">
    <source>
        <dbReference type="SAM" id="MobiDB-lite"/>
    </source>
</evidence>
<sequence>MAPPQPDQPPHTNSNNNNPATIQQLIAILLPALRVEIRAIIPEVVAETIHQMQELPDPDEDTNTTNANEDASVNPNPPSPVVDPVTGRSDPSPEFLAQLREKLRKTLPIEEDRDVRVRTGLMGQEKGYSSGAVRDSGEAGGDGGGENEIGNEEEEGDENVDEKQEGDRNGDEEEEEEEDENDDKDAEEDDDGVEDGDDDAEYAASLLRDASLK</sequence>
<name>A0A9P4HB94_9PLEO</name>
<reference evidence="2" key="1">
    <citation type="journal article" date="2020" name="Stud. Mycol.">
        <title>101 Dothideomycetes genomes: a test case for predicting lifestyles and emergence of pathogens.</title>
        <authorList>
            <person name="Haridas S."/>
            <person name="Albert R."/>
            <person name="Binder M."/>
            <person name="Bloem J."/>
            <person name="Labutti K."/>
            <person name="Salamov A."/>
            <person name="Andreopoulos B."/>
            <person name="Baker S."/>
            <person name="Barry K."/>
            <person name="Bills G."/>
            <person name="Bluhm B."/>
            <person name="Cannon C."/>
            <person name="Castanera R."/>
            <person name="Culley D."/>
            <person name="Daum C."/>
            <person name="Ezra D."/>
            <person name="Gonzalez J."/>
            <person name="Henrissat B."/>
            <person name="Kuo A."/>
            <person name="Liang C."/>
            <person name="Lipzen A."/>
            <person name="Lutzoni F."/>
            <person name="Magnuson J."/>
            <person name="Mondo S."/>
            <person name="Nolan M."/>
            <person name="Ohm R."/>
            <person name="Pangilinan J."/>
            <person name="Park H.-J."/>
            <person name="Ramirez L."/>
            <person name="Alfaro M."/>
            <person name="Sun H."/>
            <person name="Tritt A."/>
            <person name="Yoshinaga Y."/>
            <person name="Zwiers L.-H."/>
            <person name="Turgeon B."/>
            <person name="Goodwin S."/>
            <person name="Spatafora J."/>
            <person name="Crous P."/>
            <person name="Grigoriev I."/>
        </authorList>
    </citation>
    <scope>NUCLEOTIDE SEQUENCE</scope>
    <source>
        <strain evidence="2">CBS 110217</strain>
    </source>
</reference>
<evidence type="ECO:0000313" key="2">
    <source>
        <dbReference type="EMBL" id="KAF2031375.1"/>
    </source>
</evidence>
<comment type="caution">
    <text evidence="2">The sequence shown here is derived from an EMBL/GenBank/DDBJ whole genome shotgun (WGS) entry which is preliminary data.</text>
</comment>
<keyword evidence="3" id="KW-1185">Reference proteome</keyword>
<feature type="compositionally biased region" description="Gly residues" evidence="1">
    <location>
        <begin position="138"/>
        <end position="147"/>
    </location>
</feature>
<proteinExistence type="predicted"/>
<dbReference type="AlphaFoldDB" id="A0A9P4HB94"/>
<accession>A0A9P4HB94</accession>
<dbReference type="Proteomes" id="UP000799777">
    <property type="component" value="Unassembled WGS sequence"/>
</dbReference>
<feature type="region of interest" description="Disordered" evidence="1">
    <location>
        <begin position="55"/>
        <end position="95"/>
    </location>
</feature>
<protein>
    <submittedName>
        <fullName evidence="2">Uncharacterized protein</fullName>
    </submittedName>
</protein>
<feature type="region of interest" description="Disordered" evidence="1">
    <location>
        <begin position="116"/>
        <end position="213"/>
    </location>
</feature>
<feature type="compositionally biased region" description="Acidic residues" evidence="1">
    <location>
        <begin position="149"/>
        <end position="160"/>
    </location>
</feature>
<organism evidence="2 3">
    <name type="scientific">Setomelanomma holmii</name>
    <dbReference type="NCBI Taxonomy" id="210430"/>
    <lineage>
        <taxon>Eukaryota</taxon>
        <taxon>Fungi</taxon>
        <taxon>Dikarya</taxon>
        <taxon>Ascomycota</taxon>
        <taxon>Pezizomycotina</taxon>
        <taxon>Dothideomycetes</taxon>
        <taxon>Pleosporomycetidae</taxon>
        <taxon>Pleosporales</taxon>
        <taxon>Pleosporineae</taxon>
        <taxon>Phaeosphaeriaceae</taxon>
        <taxon>Setomelanomma</taxon>
    </lineage>
</organism>
<evidence type="ECO:0000313" key="3">
    <source>
        <dbReference type="Proteomes" id="UP000799777"/>
    </source>
</evidence>